<protein>
    <submittedName>
        <fullName evidence="1">Uncharacterized protein</fullName>
    </submittedName>
</protein>
<accession>A0A816Z584</accession>
<evidence type="ECO:0000313" key="2">
    <source>
        <dbReference type="Proteomes" id="UP000663824"/>
    </source>
</evidence>
<dbReference type="AlphaFoldDB" id="A0A816Z584"/>
<dbReference type="GO" id="GO:0003676">
    <property type="term" value="F:nucleic acid binding"/>
    <property type="evidence" value="ECO:0007669"/>
    <property type="project" value="InterPro"/>
</dbReference>
<dbReference type="Proteomes" id="UP000663824">
    <property type="component" value="Unassembled WGS sequence"/>
</dbReference>
<sequence>MEIKRLEETGYLFQQDGAKPHVHHLTQNLCLDHFPSFIDKNHWSPNSLDLNPLDYCIWDELAQSIDWNNVAPKETLIKELKRAVKQIRQDVVLQSCSSWSSRLHRALEAGGCFLKKLITRYSLISSEEEEEEPIEQFWHGFPLAIDDEFKSIASLI</sequence>
<dbReference type="InterPro" id="IPR036397">
    <property type="entry name" value="RNaseH_sf"/>
</dbReference>
<comment type="caution">
    <text evidence="1">The sequence shown here is derived from an EMBL/GenBank/DDBJ whole genome shotgun (WGS) entry which is preliminary data.</text>
</comment>
<organism evidence="1 2">
    <name type="scientific">Rotaria magnacalcarata</name>
    <dbReference type="NCBI Taxonomy" id="392030"/>
    <lineage>
        <taxon>Eukaryota</taxon>
        <taxon>Metazoa</taxon>
        <taxon>Spiralia</taxon>
        <taxon>Gnathifera</taxon>
        <taxon>Rotifera</taxon>
        <taxon>Eurotatoria</taxon>
        <taxon>Bdelloidea</taxon>
        <taxon>Philodinida</taxon>
        <taxon>Philodinidae</taxon>
        <taxon>Rotaria</taxon>
    </lineage>
</organism>
<name>A0A816Z584_9BILA</name>
<proteinExistence type="predicted"/>
<dbReference type="EMBL" id="CAJNRE010019227">
    <property type="protein sequence ID" value="CAF2191468.1"/>
    <property type="molecule type" value="Genomic_DNA"/>
</dbReference>
<gene>
    <name evidence="1" type="ORF">MBJ925_LOCUS34898</name>
</gene>
<evidence type="ECO:0000313" key="1">
    <source>
        <dbReference type="EMBL" id="CAF2191468.1"/>
    </source>
</evidence>
<reference evidence="1" key="1">
    <citation type="submission" date="2021-02" db="EMBL/GenBank/DDBJ databases">
        <authorList>
            <person name="Nowell W R."/>
        </authorList>
    </citation>
    <scope>NUCLEOTIDE SEQUENCE</scope>
</reference>
<dbReference type="Gene3D" id="3.30.420.10">
    <property type="entry name" value="Ribonuclease H-like superfamily/Ribonuclease H"/>
    <property type="match status" value="1"/>
</dbReference>